<dbReference type="InterPro" id="IPR026960">
    <property type="entry name" value="RVT-Znf"/>
</dbReference>
<evidence type="ECO:0000259" key="1">
    <source>
        <dbReference type="Pfam" id="PF13966"/>
    </source>
</evidence>
<name>A0A8R7PY34_TRIUA</name>
<feature type="domain" description="Reverse transcriptase zinc-binding" evidence="1">
    <location>
        <begin position="67"/>
        <end position="162"/>
    </location>
</feature>
<evidence type="ECO:0000313" key="3">
    <source>
        <dbReference type="Proteomes" id="UP000015106"/>
    </source>
</evidence>
<dbReference type="AlphaFoldDB" id="A0A8R7PY34"/>
<dbReference type="EnsemblPlants" id="TuG1812G0300004866.01.T01">
    <property type="protein sequence ID" value="TuG1812G0300004866.01.T01.cds241823"/>
    <property type="gene ID" value="TuG1812G0300004866.01"/>
</dbReference>
<sequence>MKPLCRLSDEPVQLVSDLIIEASGEWDVELVRKMFIAPDAAAILKMPRPRVQVTDFWAWAWEQLGAFTVHSAYKMLLGQKAATQVIPSSSSHGEDWWRALWKLQVQPKIRIFWWRVLKKFVPVHGEMMRRHIREDAICPMCGSDDESLFHVLVQCDHAILFWEEAQDFFRFKLPRLHPVTWSRDILDHSFMAKESAAITVSVMWAIWT</sequence>
<reference evidence="2" key="2">
    <citation type="submission" date="2018-03" db="EMBL/GenBank/DDBJ databases">
        <title>The Triticum urartu genome reveals the dynamic nature of wheat genome evolution.</title>
        <authorList>
            <person name="Ling H."/>
            <person name="Ma B."/>
            <person name="Shi X."/>
            <person name="Liu H."/>
            <person name="Dong L."/>
            <person name="Sun H."/>
            <person name="Cao Y."/>
            <person name="Gao Q."/>
            <person name="Zheng S."/>
            <person name="Li Y."/>
            <person name="Yu Y."/>
            <person name="Du H."/>
            <person name="Qi M."/>
            <person name="Li Y."/>
            <person name="Yu H."/>
            <person name="Cui Y."/>
            <person name="Wang N."/>
            <person name="Chen C."/>
            <person name="Wu H."/>
            <person name="Zhao Y."/>
            <person name="Zhang J."/>
            <person name="Li Y."/>
            <person name="Zhou W."/>
            <person name="Zhang B."/>
            <person name="Hu W."/>
            <person name="Eijk M."/>
            <person name="Tang J."/>
            <person name="Witsenboer H."/>
            <person name="Zhao S."/>
            <person name="Li Z."/>
            <person name="Zhang A."/>
            <person name="Wang D."/>
            <person name="Liang C."/>
        </authorList>
    </citation>
    <scope>NUCLEOTIDE SEQUENCE [LARGE SCALE GENOMIC DNA]</scope>
    <source>
        <strain evidence="2">cv. G1812</strain>
    </source>
</reference>
<organism evidence="2 3">
    <name type="scientific">Triticum urartu</name>
    <name type="common">Red wild einkorn</name>
    <name type="synonym">Crithodium urartu</name>
    <dbReference type="NCBI Taxonomy" id="4572"/>
    <lineage>
        <taxon>Eukaryota</taxon>
        <taxon>Viridiplantae</taxon>
        <taxon>Streptophyta</taxon>
        <taxon>Embryophyta</taxon>
        <taxon>Tracheophyta</taxon>
        <taxon>Spermatophyta</taxon>
        <taxon>Magnoliopsida</taxon>
        <taxon>Liliopsida</taxon>
        <taxon>Poales</taxon>
        <taxon>Poaceae</taxon>
        <taxon>BOP clade</taxon>
        <taxon>Pooideae</taxon>
        <taxon>Triticodae</taxon>
        <taxon>Triticeae</taxon>
        <taxon>Triticinae</taxon>
        <taxon>Triticum</taxon>
    </lineage>
</organism>
<protein>
    <recommendedName>
        <fullName evidence="1">Reverse transcriptase zinc-binding domain-containing protein</fullName>
    </recommendedName>
</protein>
<keyword evidence="3" id="KW-1185">Reference proteome</keyword>
<dbReference type="Proteomes" id="UP000015106">
    <property type="component" value="Chromosome 3"/>
</dbReference>
<reference evidence="3" key="1">
    <citation type="journal article" date="2013" name="Nature">
        <title>Draft genome of the wheat A-genome progenitor Triticum urartu.</title>
        <authorList>
            <person name="Ling H.Q."/>
            <person name="Zhao S."/>
            <person name="Liu D."/>
            <person name="Wang J."/>
            <person name="Sun H."/>
            <person name="Zhang C."/>
            <person name="Fan H."/>
            <person name="Li D."/>
            <person name="Dong L."/>
            <person name="Tao Y."/>
            <person name="Gao C."/>
            <person name="Wu H."/>
            <person name="Li Y."/>
            <person name="Cui Y."/>
            <person name="Guo X."/>
            <person name="Zheng S."/>
            <person name="Wang B."/>
            <person name="Yu K."/>
            <person name="Liang Q."/>
            <person name="Yang W."/>
            <person name="Lou X."/>
            <person name="Chen J."/>
            <person name="Feng M."/>
            <person name="Jian J."/>
            <person name="Zhang X."/>
            <person name="Luo G."/>
            <person name="Jiang Y."/>
            <person name="Liu J."/>
            <person name="Wang Z."/>
            <person name="Sha Y."/>
            <person name="Zhang B."/>
            <person name="Wu H."/>
            <person name="Tang D."/>
            <person name="Shen Q."/>
            <person name="Xue P."/>
            <person name="Zou S."/>
            <person name="Wang X."/>
            <person name="Liu X."/>
            <person name="Wang F."/>
            <person name="Yang Y."/>
            <person name="An X."/>
            <person name="Dong Z."/>
            <person name="Zhang K."/>
            <person name="Zhang X."/>
            <person name="Luo M.C."/>
            <person name="Dvorak J."/>
            <person name="Tong Y."/>
            <person name="Wang J."/>
            <person name="Yang H."/>
            <person name="Li Z."/>
            <person name="Wang D."/>
            <person name="Zhang A."/>
            <person name="Wang J."/>
        </authorList>
    </citation>
    <scope>NUCLEOTIDE SEQUENCE</scope>
    <source>
        <strain evidence="3">cv. G1812</strain>
    </source>
</reference>
<reference evidence="2" key="3">
    <citation type="submission" date="2022-06" db="UniProtKB">
        <authorList>
            <consortium name="EnsemblPlants"/>
        </authorList>
    </citation>
    <scope>IDENTIFICATION</scope>
</reference>
<dbReference type="Pfam" id="PF13966">
    <property type="entry name" value="zf-RVT"/>
    <property type="match status" value="1"/>
</dbReference>
<proteinExistence type="predicted"/>
<evidence type="ECO:0000313" key="2">
    <source>
        <dbReference type="EnsemblPlants" id="TuG1812G0300004866.01.T01.cds241823"/>
    </source>
</evidence>
<dbReference type="Gramene" id="TuG1812G0300004866.01.T01">
    <property type="protein sequence ID" value="TuG1812G0300004866.01.T01.cds241823"/>
    <property type="gene ID" value="TuG1812G0300004866.01"/>
</dbReference>
<accession>A0A8R7PY34</accession>